<evidence type="ECO:0000313" key="2">
    <source>
        <dbReference type="Proteomes" id="UP001595847"/>
    </source>
</evidence>
<dbReference type="Proteomes" id="UP001595847">
    <property type="component" value="Unassembled WGS sequence"/>
</dbReference>
<organism evidence="1 2">
    <name type="scientific">Nocardiopsis sediminis</name>
    <dbReference type="NCBI Taxonomy" id="1778267"/>
    <lineage>
        <taxon>Bacteria</taxon>
        <taxon>Bacillati</taxon>
        <taxon>Actinomycetota</taxon>
        <taxon>Actinomycetes</taxon>
        <taxon>Streptosporangiales</taxon>
        <taxon>Nocardiopsidaceae</taxon>
        <taxon>Nocardiopsis</taxon>
    </lineage>
</organism>
<reference evidence="2" key="1">
    <citation type="journal article" date="2019" name="Int. J. Syst. Evol. Microbiol.">
        <title>The Global Catalogue of Microorganisms (GCM) 10K type strain sequencing project: providing services to taxonomists for standard genome sequencing and annotation.</title>
        <authorList>
            <consortium name="The Broad Institute Genomics Platform"/>
            <consortium name="The Broad Institute Genome Sequencing Center for Infectious Disease"/>
            <person name="Wu L."/>
            <person name="Ma J."/>
        </authorList>
    </citation>
    <scope>NUCLEOTIDE SEQUENCE [LARGE SCALE GENOMIC DNA]</scope>
    <source>
        <strain evidence="2">TBRC 1826</strain>
    </source>
</reference>
<protein>
    <submittedName>
        <fullName evidence="1">Uncharacterized protein</fullName>
    </submittedName>
</protein>
<comment type="caution">
    <text evidence="1">The sequence shown here is derived from an EMBL/GenBank/DDBJ whole genome shotgun (WGS) entry which is preliminary data.</text>
</comment>
<evidence type="ECO:0000313" key="1">
    <source>
        <dbReference type="EMBL" id="MFC3997031.1"/>
    </source>
</evidence>
<proteinExistence type="predicted"/>
<name>A0ABV8FQ88_9ACTN</name>
<sequence>MFPYENLPDIHRFCHEQLDELHREGGDEAPELRARLETAVHALRALDPETWGQAEEDVRHVAGRFAAHPGYAALGLDDDE</sequence>
<dbReference type="EMBL" id="JBHSBH010000009">
    <property type="protein sequence ID" value="MFC3997031.1"/>
    <property type="molecule type" value="Genomic_DNA"/>
</dbReference>
<dbReference type="RefSeq" id="WP_378533639.1">
    <property type="nucleotide sequence ID" value="NZ_JBHSBH010000009.1"/>
</dbReference>
<keyword evidence="2" id="KW-1185">Reference proteome</keyword>
<gene>
    <name evidence="1" type="ORF">ACFOVU_13955</name>
</gene>
<accession>A0ABV8FQ88</accession>